<dbReference type="InterPro" id="IPR003313">
    <property type="entry name" value="AraC-bd"/>
</dbReference>
<dbReference type="PROSITE" id="PS00041">
    <property type="entry name" value="HTH_ARAC_FAMILY_1"/>
    <property type="match status" value="1"/>
</dbReference>
<dbReference type="InterPro" id="IPR009057">
    <property type="entry name" value="Homeodomain-like_sf"/>
</dbReference>
<dbReference type="InterPro" id="IPR018062">
    <property type="entry name" value="HTH_AraC-typ_CS"/>
</dbReference>
<keyword evidence="7" id="KW-1185">Reference proteome</keyword>
<keyword evidence="3" id="KW-0010">Activator</keyword>
<sequence length="256" mass="28325">MLRSRQNDSDPDFASAPVVGRVETWSSREASFHNHRRHQLIYAIKGVIHVSTQASRWVLPPTRALWICANTDHKLSVARAAEIRVLYIDPKAICAPTSSSCVVVEVTPLVRELISSCAGLSWDYQSGSKEARLCEVLLDQIATLDRSPVDLPVPTDPRGLRIVEILKRDPSSREPLASLAARVGASSRTVERIFVRETHLAFGAWRQRLRLLAALELLAYGEAVTNVALDVGYESASSFVAAFRETFGTTPGRFFN</sequence>
<dbReference type="PROSITE" id="PS01124">
    <property type="entry name" value="HTH_ARAC_FAMILY_2"/>
    <property type="match status" value="1"/>
</dbReference>
<evidence type="ECO:0000313" key="7">
    <source>
        <dbReference type="Proteomes" id="UP001432360"/>
    </source>
</evidence>
<keyword evidence="4" id="KW-0804">Transcription</keyword>
<dbReference type="RefSeq" id="WP_331375679.1">
    <property type="nucleotide sequence ID" value="NZ_CP133151.1"/>
</dbReference>
<dbReference type="PANTHER" id="PTHR11019:SF199">
    <property type="entry name" value="HTH-TYPE TRANSCRIPTIONAL REGULATOR NIMR"/>
    <property type="match status" value="1"/>
</dbReference>
<dbReference type="Pfam" id="PF02311">
    <property type="entry name" value="AraC_binding"/>
    <property type="match status" value="1"/>
</dbReference>
<name>A0ABZ2BIT0_9HYPH</name>
<dbReference type="CDD" id="cd06124">
    <property type="entry name" value="cupin_NimR-like_N"/>
    <property type="match status" value="1"/>
</dbReference>
<dbReference type="InterPro" id="IPR020449">
    <property type="entry name" value="Tscrpt_reg_AraC-type_HTH"/>
</dbReference>
<evidence type="ECO:0000256" key="1">
    <source>
        <dbReference type="ARBA" id="ARBA00023015"/>
    </source>
</evidence>
<dbReference type="Pfam" id="PF12833">
    <property type="entry name" value="HTH_18"/>
    <property type="match status" value="1"/>
</dbReference>
<keyword evidence="1" id="KW-0805">Transcription regulation</keyword>
<evidence type="ECO:0000259" key="5">
    <source>
        <dbReference type="PROSITE" id="PS01124"/>
    </source>
</evidence>
<feature type="domain" description="HTH araC/xylS-type" evidence="5">
    <location>
        <begin position="160"/>
        <end position="256"/>
    </location>
</feature>
<dbReference type="EMBL" id="CP133151">
    <property type="protein sequence ID" value="WVT06638.1"/>
    <property type="molecule type" value="Genomic_DNA"/>
</dbReference>
<evidence type="ECO:0000256" key="3">
    <source>
        <dbReference type="ARBA" id="ARBA00023159"/>
    </source>
</evidence>
<dbReference type="SMART" id="SM00342">
    <property type="entry name" value="HTH_ARAC"/>
    <property type="match status" value="1"/>
</dbReference>
<dbReference type="SUPFAM" id="SSF51182">
    <property type="entry name" value="RmlC-like cupins"/>
    <property type="match status" value="1"/>
</dbReference>
<keyword evidence="2" id="KW-0238">DNA-binding</keyword>
<proteinExistence type="predicted"/>
<evidence type="ECO:0000256" key="4">
    <source>
        <dbReference type="ARBA" id="ARBA00023163"/>
    </source>
</evidence>
<keyword evidence="6" id="KW-0614">Plasmid</keyword>
<dbReference type="InterPro" id="IPR018060">
    <property type="entry name" value="HTH_AraC"/>
</dbReference>
<gene>
    <name evidence="6" type="ORF">RB548_23355</name>
</gene>
<evidence type="ECO:0000256" key="2">
    <source>
        <dbReference type="ARBA" id="ARBA00023125"/>
    </source>
</evidence>
<reference evidence="6" key="1">
    <citation type="submission" date="2023-08" db="EMBL/GenBank/DDBJ databases">
        <title>Complete genome sequence of Sinorhizobium chiapanecum ITTG S70 isolated from Acaciella angustissima nodules in Chiapas-Mexico.</title>
        <authorList>
            <person name="Rincon-Rosales R."/>
            <person name="Rogel M.A."/>
            <person name="Rincon-Medina C.I."/>
            <person name="Guerrero G."/>
            <person name="Manzano-Gomez L.A."/>
            <person name="Lopez-Lopez A."/>
            <person name="Rincon Molina F.A."/>
            <person name="Martinez-Romero E."/>
        </authorList>
    </citation>
    <scope>NUCLEOTIDE SEQUENCE</scope>
    <source>
        <strain evidence="6">ITTG S70</strain>
        <plasmid evidence="6">pSchITTGS70c</plasmid>
    </source>
</reference>
<protein>
    <submittedName>
        <fullName evidence="6">Helix-turn-helix transcriptional regulator</fullName>
    </submittedName>
</protein>
<geneLocation type="plasmid" evidence="6 7">
    <name>pSchITTGS70c</name>
</geneLocation>
<dbReference type="PRINTS" id="PR00032">
    <property type="entry name" value="HTHARAC"/>
</dbReference>
<dbReference type="Proteomes" id="UP001432360">
    <property type="component" value="Plasmid pSchITTGS70c"/>
</dbReference>
<dbReference type="PANTHER" id="PTHR11019">
    <property type="entry name" value="HTH-TYPE TRANSCRIPTIONAL REGULATOR NIMR"/>
    <property type="match status" value="1"/>
</dbReference>
<dbReference type="Gene3D" id="1.10.10.60">
    <property type="entry name" value="Homeodomain-like"/>
    <property type="match status" value="1"/>
</dbReference>
<dbReference type="InterPro" id="IPR011051">
    <property type="entry name" value="RmlC_Cupin_sf"/>
</dbReference>
<organism evidence="6 7">
    <name type="scientific">Sinorhizobium chiapasense</name>
    <dbReference type="NCBI Taxonomy" id="501572"/>
    <lineage>
        <taxon>Bacteria</taxon>
        <taxon>Pseudomonadati</taxon>
        <taxon>Pseudomonadota</taxon>
        <taxon>Alphaproteobacteria</taxon>
        <taxon>Hyphomicrobiales</taxon>
        <taxon>Rhizobiaceae</taxon>
        <taxon>Sinorhizobium/Ensifer group</taxon>
        <taxon>Sinorhizobium</taxon>
    </lineage>
</organism>
<evidence type="ECO:0000313" key="6">
    <source>
        <dbReference type="EMBL" id="WVT06638.1"/>
    </source>
</evidence>
<dbReference type="SUPFAM" id="SSF46689">
    <property type="entry name" value="Homeodomain-like"/>
    <property type="match status" value="1"/>
</dbReference>
<accession>A0ABZ2BIT0</accession>